<dbReference type="InterPro" id="IPR042488">
    <property type="entry name" value="Rad4_BHD3_sf"/>
</dbReference>
<keyword evidence="3" id="KW-0227">DNA damage</keyword>
<name>C1EFW1_MICCC</name>
<dbReference type="GO" id="GO:0000111">
    <property type="term" value="C:nucleotide-excision repair factor 2 complex"/>
    <property type="evidence" value="ECO:0007669"/>
    <property type="project" value="TreeGrafter"/>
</dbReference>
<feature type="compositionally biased region" description="Basic residues" evidence="6">
    <location>
        <begin position="220"/>
        <end position="235"/>
    </location>
</feature>
<dbReference type="AlphaFoldDB" id="C1EFW1"/>
<feature type="compositionally biased region" description="Basic and acidic residues" evidence="6">
    <location>
        <begin position="208"/>
        <end position="219"/>
    </location>
</feature>
<dbReference type="RefSeq" id="XP_002505661.1">
    <property type="nucleotide sequence ID" value="XM_002505615.1"/>
</dbReference>
<feature type="compositionally biased region" description="Basic and acidic residues" evidence="6">
    <location>
        <begin position="427"/>
        <end position="446"/>
    </location>
</feature>
<accession>C1EFW1</accession>
<keyword evidence="10" id="KW-1185">Reference proteome</keyword>
<dbReference type="PANTHER" id="PTHR12135:SF0">
    <property type="entry name" value="DNA REPAIR PROTEIN COMPLEMENTING XP-C CELLS"/>
    <property type="match status" value="1"/>
</dbReference>
<dbReference type="GO" id="GO:0006298">
    <property type="term" value="P:mismatch repair"/>
    <property type="evidence" value="ECO:0007669"/>
    <property type="project" value="TreeGrafter"/>
</dbReference>
<evidence type="ECO:0000256" key="6">
    <source>
        <dbReference type="SAM" id="MobiDB-lite"/>
    </source>
</evidence>
<dbReference type="Proteomes" id="UP000002009">
    <property type="component" value="Chromosome 13"/>
</dbReference>
<dbReference type="OrthoDB" id="496800at2759"/>
<evidence type="ECO:0000256" key="4">
    <source>
        <dbReference type="ARBA" id="ARBA00023204"/>
    </source>
</evidence>
<dbReference type="InterPro" id="IPR018327">
    <property type="entry name" value="BHD_2"/>
</dbReference>
<keyword evidence="5" id="KW-0539">Nucleus</keyword>
<sequence length="480" mass="53435">MPYVFGFRSRLVVAFGSAEFGSLADRHAVESGYRWGAKDLTRKYAETFSKVGPHRVDESWLRSTTSTMAAGDRAVDEFRAADDVQSSDRPRLLEVSALARGACRAEDVHMDAKCLTERVPSSFAELRNHPLWAVERFLTKTQCIHPRFPVKGFIQGECVFPRSCVRELRSAERWKAECRRIVLVSELQKPAKRMHSRIQAARARVQKAKKDAERIDAARRGRGKNGGHPPRRKGSRSVEEVAAAMSKRENGLGANGNPGGGVNGEEEEEEEEEGEVFLYGEWQTEPWDPPAAKDGVVPKNDRGNVDLHGAALPPPGTVHVNLPRIARVARALGIDYASALVGFEFHRGGKTTPKFEGVVVCEEFEGRLREAHAEEEARLVAAKAERERREAKARWRVLFSAMWTRLSLREEFAMDDGDDNGDGGGEPDEREKTRLEEETVDRERRGGGKRARLGADEEDGENDGGTKRVRLGAAAEVEEL</sequence>
<dbReference type="EMBL" id="CP001331">
    <property type="protein sequence ID" value="ACO66919.1"/>
    <property type="molecule type" value="Genomic_DNA"/>
</dbReference>
<feature type="region of interest" description="Disordered" evidence="6">
    <location>
        <begin position="202"/>
        <end position="275"/>
    </location>
</feature>
<dbReference type="GO" id="GO:0003684">
    <property type="term" value="F:damaged DNA binding"/>
    <property type="evidence" value="ECO:0007669"/>
    <property type="project" value="InterPro"/>
</dbReference>
<comment type="similarity">
    <text evidence="2">Belongs to the XPC family.</text>
</comment>
<feature type="compositionally biased region" description="Acidic residues" evidence="6">
    <location>
        <begin position="264"/>
        <end position="275"/>
    </location>
</feature>
<dbReference type="GO" id="GO:0003697">
    <property type="term" value="F:single-stranded DNA binding"/>
    <property type="evidence" value="ECO:0007669"/>
    <property type="project" value="TreeGrafter"/>
</dbReference>
<reference evidence="9 10" key="1">
    <citation type="journal article" date="2009" name="Science">
        <title>Green evolution and dynamic adaptations revealed by genomes of the marine picoeukaryotes Micromonas.</title>
        <authorList>
            <person name="Worden A.Z."/>
            <person name="Lee J.H."/>
            <person name="Mock T."/>
            <person name="Rouze P."/>
            <person name="Simmons M.P."/>
            <person name="Aerts A.L."/>
            <person name="Allen A.E."/>
            <person name="Cuvelier M.L."/>
            <person name="Derelle E."/>
            <person name="Everett M.V."/>
            <person name="Foulon E."/>
            <person name="Grimwood J."/>
            <person name="Gundlach H."/>
            <person name="Henrissat B."/>
            <person name="Napoli C."/>
            <person name="McDonald S.M."/>
            <person name="Parker M.S."/>
            <person name="Rombauts S."/>
            <person name="Salamov A."/>
            <person name="Von Dassow P."/>
            <person name="Badger J.H."/>
            <person name="Coutinho P.M."/>
            <person name="Demir E."/>
            <person name="Dubchak I."/>
            <person name="Gentemann C."/>
            <person name="Eikrem W."/>
            <person name="Gready J.E."/>
            <person name="John U."/>
            <person name="Lanier W."/>
            <person name="Lindquist E.A."/>
            <person name="Lucas S."/>
            <person name="Mayer K.F."/>
            <person name="Moreau H."/>
            <person name="Not F."/>
            <person name="Otillar R."/>
            <person name="Panaud O."/>
            <person name="Pangilinan J."/>
            <person name="Paulsen I."/>
            <person name="Piegu B."/>
            <person name="Poliakov A."/>
            <person name="Robbens S."/>
            <person name="Schmutz J."/>
            <person name="Toulza E."/>
            <person name="Wyss T."/>
            <person name="Zelensky A."/>
            <person name="Zhou K."/>
            <person name="Armbrust E.V."/>
            <person name="Bhattacharya D."/>
            <person name="Goodenough U.W."/>
            <person name="Van de Peer Y."/>
            <person name="Grigoriev I.V."/>
        </authorList>
    </citation>
    <scope>NUCLEOTIDE SEQUENCE [LARGE SCALE GENOMIC DNA]</scope>
    <source>
        <strain evidence="10">RCC299 / NOUM17</strain>
    </source>
</reference>
<dbReference type="SMART" id="SM01032">
    <property type="entry name" value="BHD_3"/>
    <property type="match status" value="1"/>
</dbReference>
<evidence type="ECO:0000256" key="5">
    <source>
        <dbReference type="ARBA" id="ARBA00023242"/>
    </source>
</evidence>
<protein>
    <recommendedName>
        <fullName evidence="11">Rad4 beta-hairpin domain-containing protein</fullName>
    </recommendedName>
</protein>
<organism evidence="9 10">
    <name type="scientific">Micromonas commoda (strain RCC299 / NOUM17 / CCMP2709)</name>
    <name type="common">Picoplanktonic green alga</name>
    <dbReference type="NCBI Taxonomy" id="296587"/>
    <lineage>
        <taxon>Eukaryota</taxon>
        <taxon>Viridiplantae</taxon>
        <taxon>Chlorophyta</taxon>
        <taxon>Mamiellophyceae</taxon>
        <taxon>Mamiellales</taxon>
        <taxon>Mamiellaceae</taxon>
        <taxon>Micromonas</taxon>
    </lineage>
</organism>
<dbReference type="KEGG" id="mis:MICPUN_54596"/>
<feature type="domain" description="Rad4 beta-hairpin" evidence="8">
    <location>
        <begin position="297"/>
        <end position="372"/>
    </location>
</feature>
<gene>
    <name evidence="9" type="ORF">MICPUN_54596</name>
</gene>
<dbReference type="InterPro" id="IPR004583">
    <property type="entry name" value="DNA_repair_Rad4"/>
</dbReference>
<dbReference type="eggNOG" id="KOG2179">
    <property type="taxonomic scope" value="Eukaryota"/>
</dbReference>
<dbReference type="Gene3D" id="3.30.70.2460">
    <property type="entry name" value="Rad4, beta-hairpin domain BHD3"/>
    <property type="match status" value="1"/>
</dbReference>
<dbReference type="Pfam" id="PF10403">
    <property type="entry name" value="BHD_1"/>
    <property type="match status" value="1"/>
</dbReference>
<dbReference type="Pfam" id="PF10404">
    <property type="entry name" value="BHD_2"/>
    <property type="match status" value="1"/>
</dbReference>
<evidence type="ECO:0000256" key="2">
    <source>
        <dbReference type="ARBA" id="ARBA00009525"/>
    </source>
</evidence>
<comment type="subcellular location">
    <subcellularLocation>
        <location evidence="1">Nucleus</location>
    </subcellularLocation>
</comment>
<feature type="compositionally biased region" description="Acidic residues" evidence="6">
    <location>
        <begin position="413"/>
        <end position="426"/>
    </location>
</feature>
<dbReference type="SMART" id="SM01030">
    <property type="entry name" value="BHD_1"/>
    <property type="match status" value="1"/>
</dbReference>
<feature type="compositionally biased region" description="Gly residues" evidence="6">
    <location>
        <begin position="253"/>
        <end position="263"/>
    </location>
</feature>
<evidence type="ECO:0000256" key="3">
    <source>
        <dbReference type="ARBA" id="ARBA00022763"/>
    </source>
</evidence>
<dbReference type="Pfam" id="PF10405">
    <property type="entry name" value="BHD_3"/>
    <property type="match status" value="1"/>
</dbReference>
<dbReference type="GeneID" id="8248341"/>
<evidence type="ECO:0000259" key="8">
    <source>
        <dbReference type="SMART" id="SM01032"/>
    </source>
</evidence>
<dbReference type="GO" id="GO:0006289">
    <property type="term" value="P:nucleotide-excision repair"/>
    <property type="evidence" value="ECO:0007669"/>
    <property type="project" value="InterPro"/>
</dbReference>
<evidence type="ECO:0000256" key="1">
    <source>
        <dbReference type="ARBA" id="ARBA00004123"/>
    </source>
</evidence>
<proteinExistence type="inferred from homology"/>
<keyword evidence="4" id="KW-0234">DNA repair</keyword>
<dbReference type="GO" id="GO:0071942">
    <property type="term" value="C:XPC complex"/>
    <property type="evidence" value="ECO:0007669"/>
    <property type="project" value="TreeGrafter"/>
</dbReference>
<evidence type="ECO:0000259" key="7">
    <source>
        <dbReference type="SMART" id="SM01030"/>
    </source>
</evidence>
<dbReference type="Gene3D" id="2.20.20.110">
    <property type="entry name" value="Rad4, beta-hairpin domain BHD1"/>
    <property type="match status" value="1"/>
</dbReference>
<dbReference type="InterPro" id="IPR018328">
    <property type="entry name" value="Rad4_beta-hairpin_dom3"/>
</dbReference>
<dbReference type="InterPro" id="IPR018326">
    <property type="entry name" value="Rad4_beta-hairpin_dom1"/>
</dbReference>
<dbReference type="PANTHER" id="PTHR12135">
    <property type="entry name" value="DNA REPAIR PROTEIN XP-C / RAD4"/>
    <property type="match status" value="1"/>
</dbReference>
<evidence type="ECO:0008006" key="11">
    <source>
        <dbReference type="Google" id="ProtNLM"/>
    </source>
</evidence>
<dbReference type="InParanoid" id="C1EFW1"/>
<feature type="domain" description="Rad4 beta-hairpin" evidence="7">
    <location>
        <begin position="115"/>
        <end position="166"/>
    </location>
</feature>
<dbReference type="STRING" id="296587.C1EFW1"/>
<dbReference type="GO" id="GO:0005737">
    <property type="term" value="C:cytoplasm"/>
    <property type="evidence" value="ECO:0007669"/>
    <property type="project" value="TreeGrafter"/>
</dbReference>
<evidence type="ECO:0000313" key="10">
    <source>
        <dbReference type="Proteomes" id="UP000002009"/>
    </source>
</evidence>
<feature type="region of interest" description="Disordered" evidence="6">
    <location>
        <begin position="413"/>
        <end position="480"/>
    </location>
</feature>
<dbReference type="OMA" id="VKGFIQG"/>
<evidence type="ECO:0000313" key="9">
    <source>
        <dbReference type="EMBL" id="ACO66919.1"/>
    </source>
</evidence>